<keyword evidence="2" id="KW-1185">Reference proteome</keyword>
<protein>
    <submittedName>
        <fullName evidence="1">Uncharacterized protein</fullName>
    </submittedName>
</protein>
<proteinExistence type="predicted"/>
<dbReference type="Proteomes" id="UP000265926">
    <property type="component" value="Unassembled WGS sequence"/>
</dbReference>
<comment type="caution">
    <text evidence="1">The sequence shown here is derived from an EMBL/GenBank/DDBJ whole genome shotgun (WGS) entry which is preliminary data.</text>
</comment>
<sequence>MMENKFKEGEVVRAKVNPNQNLVVRRYVDRIYYCKIQENPSHKDLVYFERELLPPEIKDIGLLTSLNIIINK</sequence>
<dbReference type="EMBL" id="QWGR01000009">
    <property type="protein sequence ID" value="RIJ47157.1"/>
    <property type="molecule type" value="Genomic_DNA"/>
</dbReference>
<evidence type="ECO:0000313" key="2">
    <source>
        <dbReference type="Proteomes" id="UP000265926"/>
    </source>
</evidence>
<accession>A0A399SYS4</accession>
<dbReference type="AlphaFoldDB" id="A0A399SYS4"/>
<dbReference type="OrthoDB" id="1163789at2"/>
<evidence type="ECO:0000313" key="1">
    <source>
        <dbReference type="EMBL" id="RIJ47157.1"/>
    </source>
</evidence>
<reference evidence="1 2" key="1">
    <citation type="submission" date="2018-08" db="EMBL/GenBank/DDBJ databases">
        <title>Pallidiluteibacterium maritimus gen. nov., sp. nov., isolated from coastal sediment.</title>
        <authorList>
            <person name="Zhou L.Y."/>
        </authorList>
    </citation>
    <scope>NUCLEOTIDE SEQUENCE [LARGE SCALE GENOMIC DNA]</scope>
    <source>
        <strain evidence="1 2">XSD2</strain>
    </source>
</reference>
<organism evidence="1 2">
    <name type="scientific">Maribellus luteus</name>
    <dbReference type="NCBI Taxonomy" id="2305463"/>
    <lineage>
        <taxon>Bacteria</taxon>
        <taxon>Pseudomonadati</taxon>
        <taxon>Bacteroidota</taxon>
        <taxon>Bacteroidia</taxon>
        <taxon>Marinilabiliales</taxon>
        <taxon>Prolixibacteraceae</taxon>
        <taxon>Maribellus</taxon>
    </lineage>
</organism>
<gene>
    <name evidence="1" type="ORF">D1614_15475</name>
</gene>
<name>A0A399SYS4_9BACT</name>